<dbReference type="EMBL" id="WHVB01000054">
    <property type="protein sequence ID" value="KAF8464728.1"/>
    <property type="molecule type" value="Genomic_DNA"/>
</dbReference>
<keyword evidence="4 9" id="KW-0812">Transmembrane</keyword>
<evidence type="ECO:0000256" key="6">
    <source>
        <dbReference type="ARBA" id="ARBA00022989"/>
    </source>
</evidence>
<gene>
    <name evidence="12" type="ORF">DFH94DRAFT_699134</name>
</gene>
<evidence type="ECO:0000256" key="3">
    <source>
        <dbReference type="ARBA" id="ARBA00022448"/>
    </source>
</evidence>
<dbReference type="GO" id="GO:0015250">
    <property type="term" value="F:water channel activity"/>
    <property type="evidence" value="ECO:0007669"/>
    <property type="project" value="TreeGrafter"/>
</dbReference>
<keyword evidence="6 11" id="KW-1133">Transmembrane helix</keyword>
<dbReference type="Gene3D" id="1.20.1080.10">
    <property type="entry name" value="Glycerol uptake facilitator protein"/>
    <property type="match status" value="1"/>
</dbReference>
<evidence type="ECO:0000256" key="7">
    <source>
        <dbReference type="ARBA" id="ARBA00023136"/>
    </source>
</evidence>
<reference evidence="12" key="2">
    <citation type="journal article" date="2020" name="Nat. Commun.">
        <title>Large-scale genome sequencing of mycorrhizal fungi provides insights into the early evolution of symbiotic traits.</title>
        <authorList>
            <person name="Miyauchi S."/>
            <person name="Kiss E."/>
            <person name="Kuo A."/>
            <person name="Drula E."/>
            <person name="Kohler A."/>
            <person name="Sanchez-Garcia M."/>
            <person name="Morin E."/>
            <person name="Andreopoulos B."/>
            <person name="Barry K.W."/>
            <person name="Bonito G."/>
            <person name="Buee M."/>
            <person name="Carver A."/>
            <person name="Chen C."/>
            <person name="Cichocki N."/>
            <person name="Clum A."/>
            <person name="Culley D."/>
            <person name="Crous P.W."/>
            <person name="Fauchery L."/>
            <person name="Girlanda M."/>
            <person name="Hayes R.D."/>
            <person name="Keri Z."/>
            <person name="LaButti K."/>
            <person name="Lipzen A."/>
            <person name="Lombard V."/>
            <person name="Magnuson J."/>
            <person name="Maillard F."/>
            <person name="Murat C."/>
            <person name="Nolan M."/>
            <person name="Ohm R.A."/>
            <person name="Pangilinan J."/>
            <person name="Pereira M.F."/>
            <person name="Perotto S."/>
            <person name="Peter M."/>
            <person name="Pfister S."/>
            <person name="Riley R."/>
            <person name="Sitrit Y."/>
            <person name="Stielow J.B."/>
            <person name="Szollosi G."/>
            <person name="Zifcakova L."/>
            <person name="Stursova M."/>
            <person name="Spatafora J.W."/>
            <person name="Tedersoo L."/>
            <person name="Vaario L.M."/>
            <person name="Yamada A."/>
            <person name="Yan M."/>
            <person name="Wang P."/>
            <person name="Xu J."/>
            <person name="Bruns T."/>
            <person name="Baldrian P."/>
            <person name="Vilgalys R."/>
            <person name="Dunand C."/>
            <person name="Henrissat B."/>
            <person name="Grigoriev I.V."/>
            <person name="Hibbett D."/>
            <person name="Nagy L.G."/>
            <person name="Martin F.M."/>
        </authorList>
    </citation>
    <scope>NUCLEOTIDE SEQUENCE</scope>
    <source>
        <strain evidence="12">Prilba</strain>
    </source>
</reference>
<dbReference type="FunFam" id="1.20.1080.10:FF:000027">
    <property type="entry name" value="MIP aquaporin"/>
    <property type="match status" value="1"/>
</dbReference>
<dbReference type="Proteomes" id="UP000759537">
    <property type="component" value="Unassembled WGS sequence"/>
</dbReference>
<dbReference type="PROSITE" id="PS00221">
    <property type="entry name" value="MIP"/>
    <property type="match status" value="1"/>
</dbReference>
<evidence type="ECO:0000256" key="5">
    <source>
        <dbReference type="ARBA" id="ARBA00022737"/>
    </source>
</evidence>
<feature type="transmembrane region" description="Helical" evidence="11">
    <location>
        <begin position="236"/>
        <end position="254"/>
    </location>
</feature>
<name>A0A9P5JUD3_9AGAM</name>
<comment type="similarity">
    <text evidence="2 9">Belongs to the MIP/aquaporin (TC 1.A.8) family.</text>
</comment>
<dbReference type="AlphaFoldDB" id="A0A9P5JUD3"/>
<accession>A0A9P5JUD3</accession>
<comment type="catalytic activity">
    <reaction evidence="8">
        <text>H2O(in) = H2O(out)</text>
        <dbReference type="Rhea" id="RHEA:29667"/>
        <dbReference type="ChEBI" id="CHEBI:15377"/>
    </reaction>
</comment>
<comment type="caution">
    <text evidence="12">The sequence shown here is derived from an EMBL/GenBank/DDBJ whole genome shotgun (WGS) entry which is preliminary data.</text>
</comment>
<feature type="transmembrane region" description="Helical" evidence="11">
    <location>
        <begin position="146"/>
        <end position="168"/>
    </location>
</feature>
<evidence type="ECO:0000256" key="4">
    <source>
        <dbReference type="ARBA" id="ARBA00022692"/>
    </source>
</evidence>
<feature type="transmembrane region" description="Helical" evidence="11">
    <location>
        <begin position="290"/>
        <end position="313"/>
    </location>
</feature>
<dbReference type="InterPro" id="IPR022357">
    <property type="entry name" value="MIP_CS"/>
</dbReference>
<dbReference type="CDD" id="cd00333">
    <property type="entry name" value="MIP"/>
    <property type="match status" value="1"/>
</dbReference>
<dbReference type="PANTHER" id="PTHR43829">
    <property type="entry name" value="AQUAPORIN OR AQUAGLYCEROPORIN RELATED"/>
    <property type="match status" value="1"/>
</dbReference>
<feature type="transmembrane region" description="Helical" evidence="11">
    <location>
        <begin position="71"/>
        <end position="92"/>
    </location>
</feature>
<dbReference type="GO" id="GO:0015254">
    <property type="term" value="F:glycerol channel activity"/>
    <property type="evidence" value="ECO:0007669"/>
    <property type="project" value="TreeGrafter"/>
</dbReference>
<dbReference type="Pfam" id="PF00230">
    <property type="entry name" value="MIP"/>
    <property type="match status" value="1"/>
</dbReference>
<dbReference type="InterPro" id="IPR023271">
    <property type="entry name" value="Aquaporin-like"/>
</dbReference>
<organism evidence="12 13">
    <name type="scientific">Russula ochroleuca</name>
    <dbReference type="NCBI Taxonomy" id="152965"/>
    <lineage>
        <taxon>Eukaryota</taxon>
        <taxon>Fungi</taxon>
        <taxon>Dikarya</taxon>
        <taxon>Basidiomycota</taxon>
        <taxon>Agaricomycotina</taxon>
        <taxon>Agaricomycetes</taxon>
        <taxon>Russulales</taxon>
        <taxon>Russulaceae</taxon>
        <taxon>Russula</taxon>
    </lineage>
</organism>
<comment type="subcellular location">
    <subcellularLocation>
        <location evidence="1">Membrane</location>
        <topology evidence="1">Multi-pass membrane protein</topology>
    </subcellularLocation>
</comment>
<dbReference type="PANTHER" id="PTHR43829:SF9">
    <property type="entry name" value="AQUAPORIN-9"/>
    <property type="match status" value="1"/>
</dbReference>
<dbReference type="PRINTS" id="PR00783">
    <property type="entry name" value="MINTRINSICP"/>
</dbReference>
<evidence type="ECO:0000256" key="1">
    <source>
        <dbReference type="ARBA" id="ARBA00004141"/>
    </source>
</evidence>
<dbReference type="GO" id="GO:0005886">
    <property type="term" value="C:plasma membrane"/>
    <property type="evidence" value="ECO:0007669"/>
    <property type="project" value="TreeGrafter"/>
</dbReference>
<dbReference type="OrthoDB" id="3222at2759"/>
<feature type="region of interest" description="Disordered" evidence="10">
    <location>
        <begin position="341"/>
        <end position="363"/>
    </location>
</feature>
<dbReference type="InterPro" id="IPR000425">
    <property type="entry name" value="MIP"/>
</dbReference>
<keyword evidence="5" id="KW-0677">Repeat</keyword>
<evidence type="ECO:0000256" key="2">
    <source>
        <dbReference type="ARBA" id="ARBA00006175"/>
    </source>
</evidence>
<dbReference type="InterPro" id="IPR050363">
    <property type="entry name" value="MIP/Aquaporin"/>
</dbReference>
<dbReference type="SUPFAM" id="SSF81338">
    <property type="entry name" value="Aquaporin-like"/>
    <property type="match status" value="1"/>
</dbReference>
<feature type="transmembrane region" description="Helical" evidence="11">
    <location>
        <begin position="206"/>
        <end position="224"/>
    </location>
</feature>
<evidence type="ECO:0000256" key="11">
    <source>
        <dbReference type="SAM" id="Phobius"/>
    </source>
</evidence>
<dbReference type="NCBIfam" id="TIGR00861">
    <property type="entry name" value="MIP"/>
    <property type="match status" value="1"/>
</dbReference>
<proteinExistence type="inferred from homology"/>
<evidence type="ECO:0000256" key="10">
    <source>
        <dbReference type="SAM" id="MobiDB-lite"/>
    </source>
</evidence>
<evidence type="ECO:0000313" key="13">
    <source>
        <dbReference type="Proteomes" id="UP000759537"/>
    </source>
</evidence>
<reference evidence="12" key="1">
    <citation type="submission" date="2019-10" db="EMBL/GenBank/DDBJ databases">
        <authorList>
            <consortium name="DOE Joint Genome Institute"/>
            <person name="Kuo A."/>
            <person name="Miyauchi S."/>
            <person name="Kiss E."/>
            <person name="Drula E."/>
            <person name="Kohler A."/>
            <person name="Sanchez-Garcia M."/>
            <person name="Andreopoulos B."/>
            <person name="Barry K.W."/>
            <person name="Bonito G."/>
            <person name="Buee M."/>
            <person name="Carver A."/>
            <person name="Chen C."/>
            <person name="Cichocki N."/>
            <person name="Clum A."/>
            <person name="Culley D."/>
            <person name="Crous P.W."/>
            <person name="Fauchery L."/>
            <person name="Girlanda M."/>
            <person name="Hayes R."/>
            <person name="Keri Z."/>
            <person name="LaButti K."/>
            <person name="Lipzen A."/>
            <person name="Lombard V."/>
            <person name="Magnuson J."/>
            <person name="Maillard F."/>
            <person name="Morin E."/>
            <person name="Murat C."/>
            <person name="Nolan M."/>
            <person name="Ohm R."/>
            <person name="Pangilinan J."/>
            <person name="Pereira M."/>
            <person name="Perotto S."/>
            <person name="Peter M."/>
            <person name="Riley R."/>
            <person name="Sitrit Y."/>
            <person name="Stielow B."/>
            <person name="Szollosi G."/>
            <person name="Zifcakova L."/>
            <person name="Stursova M."/>
            <person name="Spatafora J.W."/>
            <person name="Tedersoo L."/>
            <person name="Vaario L.-M."/>
            <person name="Yamada A."/>
            <person name="Yan M."/>
            <person name="Wang P."/>
            <person name="Xu J."/>
            <person name="Bruns T."/>
            <person name="Baldrian P."/>
            <person name="Vilgalys R."/>
            <person name="Henrissat B."/>
            <person name="Grigoriev I.V."/>
            <person name="Hibbett D."/>
            <person name="Nagy L.G."/>
            <person name="Martin F.M."/>
        </authorList>
    </citation>
    <scope>NUCLEOTIDE SEQUENCE</scope>
    <source>
        <strain evidence="12">Prilba</strain>
    </source>
</reference>
<keyword evidence="7 11" id="KW-0472">Membrane</keyword>
<evidence type="ECO:0000313" key="12">
    <source>
        <dbReference type="EMBL" id="KAF8464728.1"/>
    </source>
</evidence>
<feature type="transmembrane region" description="Helical" evidence="11">
    <location>
        <begin position="104"/>
        <end position="126"/>
    </location>
</feature>
<keyword evidence="3 9" id="KW-0813">Transport</keyword>
<sequence length="363" mass="39036">MPLPFPFLRTVSRCGDRRLGARRDEEASAPKEGSLQVDVSSSNQAAAVYYAQYPNQWAKIRETIREPAAEMLGTMILILVGTGVNCQFALSADVDLSPSPKGSYLGFNFAWGCGAALGVWVCGGVSGGHINPAVTLSMAVFRGLPWLKAVTYIFGQLIGAWLGALIVFANYSRAINIFEGGNGQRTLKSAGLFSTYPLAYMSSANCFFDEFVGTFVLVFVVFAVSDGRNSGLHPGLIPLAIFIVILGIGAAFGMQTGYAVNPARDLGPRIMTAMVGYGAQVFTFRHHYWIWGPVIGSCCGGLVASLLYDLFIFRGPESFVNRPNASARAYAMRQERREYAIHGGGPPASAETPPGERTNTLEV</sequence>
<keyword evidence="13" id="KW-1185">Reference proteome</keyword>
<evidence type="ECO:0000256" key="9">
    <source>
        <dbReference type="RuleBase" id="RU000477"/>
    </source>
</evidence>
<evidence type="ECO:0000256" key="8">
    <source>
        <dbReference type="ARBA" id="ARBA00034651"/>
    </source>
</evidence>
<protein>
    <submittedName>
        <fullName evidence="12">Aquaporin</fullName>
    </submittedName>
</protein>